<name>A0A834L519_RHOSS</name>
<proteinExistence type="predicted"/>
<gene>
    <name evidence="1" type="ORF">RHSIM_RhsimUnG0089800</name>
</gene>
<organism evidence="1 2">
    <name type="scientific">Rhododendron simsii</name>
    <name type="common">Sims's rhododendron</name>
    <dbReference type="NCBI Taxonomy" id="118357"/>
    <lineage>
        <taxon>Eukaryota</taxon>
        <taxon>Viridiplantae</taxon>
        <taxon>Streptophyta</taxon>
        <taxon>Embryophyta</taxon>
        <taxon>Tracheophyta</taxon>
        <taxon>Spermatophyta</taxon>
        <taxon>Magnoliopsida</taxon>
        <taxon>eudicotyledons</taxon>
        <taxon>Gunneridae</taxon>
        <taxon>Pentapetalae</taxon>
        <taxon>asterids</taxon>
        <taxon>Ericales</taxon>
        <taxon>Ericaceae</taxon>
        <taxon>Ericoideae</taxon>
        <taxon>Rhodoreae</taxon>
        <taxon>Rhododendron</taxon>
    </lineage>
</organism>
<protein>
    <submittedName>
        <fullName evidence="1">Uncharacterized protein</fullName>
    </submittedName>
</protein>
<evidence type="ECO:0000313" key="1">
    <source>
        <dbReference type="EMBL" id="KAF7114380.1"/>
    </source>
</evidence>
<reference evidence="1" key="1">
    <citation type="submission" date="2019-11" db="EMBL/GenBank/DDBJ databases">
        <authorList>
            <person name="Liu Y."/>
            <person name="Hou J."/>
            <person name="Li T.-Q."/>
            <person name="Guan C.-H."/>
            <person name="Wu X."/>
            <person name="Wu H.-Z."/>
            <person name="Ling F."/>
            <person name="Zhang R."/>
            <person name="Shi X.-G."/>
            <person name="Ren J.-P."/>
            <person name="Chen E.-F."/>
            <person name="Sun J.-M."/>
        </authorList>
    </citation>
    <scope>NUCLEOTIDE SEQUENCE</scope>
    <source>
        <strain evidence="1">Adult_tree_wgs_1</strain>
        <tissue evidence="1">Leaves</tissue>
    </source>
</reference>
<dbReference type="Proteomes" id="UP000626092">
    <property type="component" value="Unassembled WGS sequence"/>
</dbReference>
<evidence type="ECO:0000313" key="2">
    <source>
        <dbReference type="Proteomes" id="UP000626092"/>
    </source>
</evidence>
<sequence length="155" mass="18194">MAPRKQRSMEELYDNDNNARLQQQIDVLTRQIVALATMVQHQPAKQQQALILNPCDIGDFLDVVKDETKIDREVDWDLPPKFDEYPNKVDGVLHYVEDTRDDNGVQIVDHMKMEVQEKIVEVAENEFRDIIVHHYYEDPFYPMGFINSSDSLFIK</sequence>
<dbReference type="EMBL" id="WJXA01000220">
    <property type="protein sequence ID" value="KAF7114380.1"/>
    <property type="molecule type" value="Genomic_DNA"/>
</dbReference>
<dbReference type="AlphaFoldDB" id="A0A834L519"/>
<accession>A0A834L519</accession>
<keyword evidence="2" id="KW-1185">Reference proteome</keyword>
<comment type="caution">
    <text evidence="1">The sequence shown here is derived from an EMBL/GenBank/DDBJ whole genome shotgun (WGS) entry which is preliminary data.</text>
</comment>